<name>A0AAW1F5E9_ZOAVI</name>
<comment type="caution">
    <text evidence="2">The sequence shown here is derived from an EMBL/GenBank/DDBJ whole genome shotgun (WGS) entry which is preliminary data.</text>
</comment>
<protein>
    <submittedName>
        <fullName evidence="2">Uncharacterized protein</fullName>
    </submittedName>
</protein>
<evidence type="ECO:0000313" key="3">
    <source>
        <dbReference type="Proteomes" id="UP001488805"/>
    </source>
</evidence>
<feature type="compositionally biased region" description="Basic and acidic residues" evidence="1">
    <location>
        <begin position="40"/>
        <end position="51"/>
    </location>
</feature>
<dbReference type="EMBL" id="JBCEZU010000100">
    <property type="protein sequence ID" value="KAK9529907.1"/>
    <property type="molecule type" value="Genomic_DNA"/>
</dbReference>
<feature type="compositionally biased region" description="Low complexity" evidence="1">
    <location>
        <begin position="25"/>
        <end position="35"/>
    </location>
</feature>
<organism evidence="2 3">
    <name type="scientific">Zoarces viviparus</name>
    <name type="common">Viviparous eelpout</name>
    <name type="synonym">Blennius viviparus</name>
    <dbReference type="NCBI Taxonomy" id="48416"/>
    <lineage>
        <taxon>Eukaryota</taxon>
        <taxon>Metazoa</taxon>
        <taxon>Chordata</taxon>
        <taxon>Craniata</taxon>
        <taxon>Vertebrata</taxon>
        <taxon>Euteleostomi</taxon>
        <taxon>Actinopterygii</taxon>
        <taxon>Neopterygii</taxon>
        <taxon>Teleostei</taxon>
        <taxon>Neoteleostei</taxon>
        <taxon>Acanthomorphata</taxon>
        <taxon>Eupercaria</taxon>
        <taxon>Perciformes</taxon>
        <taxon>Cottioidei</taxon>
        <taxon>Zoarcales</taxon>
        <taxon>Zoarcidae</taxon>
        <taxon>Zoarcinae</taxon>
        <taxon>Zoarces</taxon>
    </lineage>
</organism>
<dbReference type="Proteomes" id="UP001488805">
    <property type="component" value="Unassembled WGS sequence"/>
</dbReference>
<dbReference type="AlphaFoldDB" id="A0AAW1F5E9"/>
<evidence type="ECO:0000256" key="1">
    <source>
        <dbReference type="SAM" id="MobiDB-lite"/>
    </source>
</evidence>
<feature type="region of interest" description="Disordered" evidence="1">
    <location>
        <begin position="1"/>
        <end position="82"/>
    </location>
</feature>
<keyword evidence="3" id="KW-1185">Reference proteome</keyword>
<reference evidence="2 3" key="1">
    <citation type="journal article" date="2024" name="Genome Biol. Evol.">
        <title>Chromosome-level genome assembly of the viviparous eelpout Zoarces viviparus.</title>
        <authorList>
            <person name="Fuhrmann N."/>
            <person name="Brasseur M.V."/>
            <person name="Bakowski C.E."/>
            <person name="Podsiadlowski L."/>
            <person name="Prost S."/>
            <person name="Krehenwinkel H."/>
            <person name="Mayer C."/>
        </authorList>
    </citation>
    <scope>NUCLEOTIDE SEQUENCE [LARGE SCALE GENOMIC DNA]</scope>
    <source>
        <strain evidence="2">NO-MEL_2022_Ind0_liver</strain>
    </source>
</reference>
<sequence length="99" mass="11098">MEQRKKTDVVAKDQDNGQAAGPSPGGKEAPQGKAPKAPKPQKETKVRKTDQDNVQAQATQGRSRAQNQPPMRGQEVIDHETWLEKQREVDEWVDKQAKK</sequence>
<evidence type="ECO:0000313" key="2">
    <source>
        <dbReference type="EMBL" id="KAK9529907.1"/>
    </source>
</evidence>
<gene>
    <name evidence="2" type="ORF">VZT92_011454</name>
</gene>
<proteinExistence type="predicted"/>
<feature type="compositionally biased region" description="Polar residues" evidence="1">
    <location>
        <begin position="52"/>
        <end position="69"/>
    </location>
</feature>
<feature type="compositionally biased region" description="Basic and acidic residues" evidence="1">
    <location>
        <begin position="1"/>
        <end position="15"/>
    </location>
</feature>
<accession>A0AAW1F5E9</accession>